<dbReference type="OrthoDB" id="8922241at2759"/>
<dbReference type="FunFam" id="3.30.160.60:FF:000100">
    <property type="entry name" value="Zinc finger 45-like"/>
    <property type="match status" value="1"/>
</dbReference>
<dbReference type="AlphaFoldDB" id="A0A8S4HYX4"/>
<feature type="domain" description="C2H2-type" evidence="6">
    <location>
        <begin position="556"/>
        <end position="577"/>
    </location>
</feature>
<keyword evidence="8" id="KW-1185">Reference proteome</keyword>
<accession>A0A8S4HYX4</accession>
<sequence length="798" mass="92600">MLHNTGQYGQSDVPLNVSQANMMSGRVNIGNNINNLDKIPQHPPPPMNSHFNLPEYNPYGLNMNAGLSQFQNFHPVGFPQNSIQTWQNNALPMNLNMHSQQGYMYGKHESEYKDQSCSKNMLNVPQVHTKAFHKQMGMDMDNYHNLSSNYRHYTDYNPDLSAKSHKTDTDIRLLEHNHRMDERILNAPYVEQNLDLSKHKMTNHYNKPVSIYQNSDLPIAINKEDHHVSLNNHIDLSTKSHKMDDKIQRGYPEDISNTMKPPESLPYPETQLDLSKSQKPDLSPFQYNSDINNRYYKDSRRRSLENTVKMIENIISHNQKNQAETYTNNSNNDIVNKKNSPIKDVIETSSSHTNKTVDCPTNNYENMQTDDLANDKDDENLNENNENLNENNDSENNDSTDESDDSDDETKVDLEKDLPIEDSVEVKIEVVPSIMDMEHLNPFHRDMYGVRSEDIGDNDIVDADKSVNLAKEIISNNIQVTAAYFECPHCTLFFNNPKRFLIHVKWHTFGLTNEKRLELQKEKEMQRYMKKEARVMERMNQNEVTDINAPGRKFSCKECDKVFTAKAALKNHKQRYHPKSSTTNVPRDCKICGKTTSGWHALRAHMRTHSSDSGYQCADCPKRFKHPHSLAKHRDTHLEKTHECQQCPKKFGSAALLNVHMKTHERFLRGATFRCTYCGKGFFESYSLQVHERTHRNERPYLCEICNTSFGTNSSLKRHIKVSHSTSKPFECSICHRCFISEPIRERHMTRSHGNPEDFKFLCKQCPSKYMKLKDLKKHTYKAHPKGKRKKKVQSDSE</sequence>
<name>A0A8S4HYX4_9NEOP</name>
<feature type="compositionally biased region" description="Polar residues" evidence="5">
    <location>
        <begin position="347"/>
        <end position="369"/>
    </location>
</feature>
<dbReference type="Proteomes" id="UP000838878">
    <property type="component" value="Chromosome 1"/>
</dbReference>
<gene>
    <name evidence="7" type="ORF">BINO364_LOCUS49</name>
</gene>
<feature type="region of interest" description="Disordered" evidence="5">
    <location>
        <begin position="251"/>
        <end position="294"/>
    </location>
</feature>
<dbReference type="InterPro" id="IPR036236">
    <property type="entry name" value="Znf_C2H2_sf"/>
</dbReference>
<dbReference type="SUPFAM" id="SSF57667">
    <property type="entry name" value="beta-beta-alpha zinc fingers"/>
    <property type="match status" value="5"/>
</dbReference>
<keyword evidence="1" id="KW-0479">Metal-binding</keyword>
<evidence type="ECO:0000256" key="1">
    <source>
        <dbReference type="ARBA" id="ARBA00022723"/>
    </source>
</evidence>
<keyword evidence="4" id="KW-0862">Zinc</keyword>
<keyword evidence="2" id="KW-0677">Repeat</keyword>
<dbReference type="EMBL" id="OV170221">
    <property type="protein sequence ID" value="CAH0712819.1"/>
    <property type="molecule type" value="Genomic_DNA"/>
</dbReference>
<dbReference type="PANTHER" id="PTHR24379">
    <property type="entry name" value="KRAB AND ZINC FINGER DOMAIN-CONTAINING"/>
    <property type="match status" value="1"/>
</dbReference>
<feature type="domain" description="C2H2-type" evidence="6">
    <location>
        <begin position="703"/>
        <end position="724"/>
    </location>
</feature>
<feature type="non-terminal residue" evidence="7">
    <location>
        <position position="798"/>
    </location>
</feature>
<feature type="region of interest" description="Disordered" evidence="5">
    <location>
        <begin position="778"/>
        <end position="798"/>
    </location>
</feature>
<keyword evidence="3" id="KW-0863">Zinc-finger</keyword>
<feature type="compositionally biased region" description="Low complexity" evidence="5">
    <location>
        <begin position="382"/>
        <end position="391"/>
    </location>
</feature>
<protein>
    <recommendedName>
        <fullName evidence="6">C2H2-type domain-containing protein</fullName>
    </recommendedName>
</protein>
<dbReference type="FunFam" id="3.30.160.60:FF:000446">
    <property type="entry name" value="Zinc finger protein"/>
    <property type="match status" value="1"/>
</dbReference>
<evidence type="ECO:0000259" key="6">
    <source>
        <dbReference type="PROSITE" id="PS00028"/>
    </source>
</evidence>
<feature type="domain" description="C2H2-type" evidence="6">
    <location>
        <begin position="675"/>
        <end position="695"/>
    </location>
</feature>
<evidence type="ECO:0000256" key="2">
    <source>
        <dbReference type="ARBA" id="ARBA00022737"/>
    </source>
</evidence>
<dbReference type="Gene3D" id="3.30.160.60">
    <property type="entry name" value="Classic Zinc Finger"/>
    <property type="match status" value="5"/>
</dbReference>
<evidence type="ECO:0000313" key="8">
    <source>
        <dbReference type="Proteomes" id="UP000838878"/>
    </source>
</evidence>
<feature type="compositionally biased region" description="Acidic residues" evidence="5">
    <location>
        <begin position="392"/>
        <end position="408"/>
    </location>
</feature>
<organism evidence="7 8">
    <name type="scientific">Brenthis ino</name>
    <name type="common">lesser marbled fritillary</name>
    <dbReference type="NCBI Taxonomy" id="405034"/>
    <lineage>
        <taxon>Eukaryota</taxon>
        <taxon>Metazoa</taxon>
        <taxon>Ecdysozoa</taxon>
        <taxon>Arthropoda</taxon>
        <taxon>Hexapoda</taxon>
        <taxon>Insecta</taxon>
        <taxon>Pterygota</taxon>
        <taxon>Neoptera</taxon>
        <taxon>Endopterygota</taxon>
        <taxon>Lepidoptera</taxon>
        <taxon>Glossata</taxon>
        <taxon>Ditrysia</taxon>
        <taxon>Papilionoidea</taxon>
        <taxon>Nymphalidae</taxon>
        <taxon>Heliconiinae</taxon>
        <taxon>Argynnini</taxon>
        <taxon>Brenthis</taxon>
    </lineage>
</organism>
<feature type="compositionally biased region" description="Basic and acidic residues" evidence="5">
    <location>
        <begin position="409"/>
        <end position="418"/>
    </location>
</feature>
<feature type="domain" description="C2H2-type" evidence="6">
    <location>
        <begin position="644"/>
        <end position="664"/>
    </location>
</feature>
<feature type="domain" description="C2H2-type" evidence="6">
    <location>
        <begin position="763"/>
        <end position="784"/>
    </location>
</feature>
<evidence type="ECO:0000256" key="3">
    <source>
        <dbReference type="ARBA" id="ARBA00022771"/>
    </source>
</evidence>
<reference evidence="7" key="1">
    <citation type="submission" date="2021-12" db="EMBL/GenBank/DDBJ databases">
        <authorList>
            <person name="Martin H S."/>
        </authorList>
    </citation>
    <scope>NUCLEOTIDE SEQUENCE</scope>
</reference>
<evidence type="ECO:0000256" key="5">
    <source>
        <dbReference type="SAM" id="MobiDB-lite"/>
    </source>
</evidence>
<dbReference type="SMART" id="SM00355">
    <property type="entry name" value="ZnF_C2H2"/>
    <property type="match status" value="9"/>
</dbReference>
<feature type="region of interest" description="Disordered" evidence="5">
    <location>
        <begin position="347"/>
        <end position="418"/>
    </location>
</feature>
<feature type="compositionally biased region" description="Basic residues" evidence="5">
    <location>
        <begin position="778"/>
        <end position="792"/>
    </location>
</feature>
<evidence type="ECO:0000256" key="4">
    <source>
        <dbReference type="ARBA" id="ARBA00022833"/>
    </source>
</evidence>
<feature type="domain" description="C2H2-type" evidence="6">
    <location>
        <begin position="732"/>
        <end position="753"/>
    </location>
</feature>
<dbReference type="GO" id="GO:0005634">
    <property type="term" value="C:nucleus"/>
    <property type="evidence" value="ECO:0007669"/>
    <property type="project" value="UniProtKB-ARBA"/>
</dbReference>
<feature type="domain" description="C2H2-type" evidence="6">
    <location>
        <begin position="487"/>
        <end position="507"/>
    </location>
</feature>
<dbReference type="InterPro" id="IPR013087">
    <property type="entry name" value="Znf_C2H2_type"/>
</dbReference>
<proteinExistence type="predicted"/>
<dbReference type="Pfam" id="PF00096">
    <property type="entry name" value="zf-C2H2"/>
    <property type="match status" value="6"/>
</dbReference>
<feature type="domain" description="C2H2-type" evidence="6">
    <location>
        <begin position="617"/>
        <end position="637"/>
    </location>
</feature>
<dbReference type="PROSITE" id="PS00028">
    <property type="entry name" value="ZINC_FINGER_C2H2_1"/>
    <property type="match status" value="8"/>
</dbReference>
<evidence type="ECO:0000313" key="7">
    <source>
        <dbReference type="EMBL" id="CAH0712819.1"/>
    </source>
</evidence>
<dbReference type="GO" id="GO:0008270">
    <property type="term" value="F:zinc ion binding"/>
    <property type="evidence" value="ECO:0007669"/>
    <property type="project" value="UniProtKB-KW"/>
</dbReference>
<dbReference type="PANTHER" id="PTHR24379:SF121">
    <property type="entry name" value="C2H2-TYPE DOMAIN-CONTAINING PROTEIN"/>
    <property type="match status" value="1"/>
</dbReference>